<comment type="caution">
    <text evidence="12">The sequence shown here is derived from an EMBL/GenBank/DDBJ whole genome shotgun (WGS) entry which is preliminary data.</text>
</comment>
<dbReference type="GO" id="GO:0052654">
    <property type="term" value="F:L-leucine-2-oxoglutarate transaminase activity"/>
    <property type="evidence" value="ECO:0007669"/>
    <property type="project" value="RHEA"/>
</dbReference>
<keyword evidence="7 11" id="KW-0100">Branched-chain amino acid biosynthesis</keyword>
<dbReference type="PANTHER" id="PTHR11825">
    <property type="entry name" value="SUBGROUP IIII AMINOTRANSFERASE"/>
    <property type="match status" value="1"/>
</dbReference>
<dbReference type="EC" id="2.6.1.42" evidence="11"/>
<evidence type="ECO:0000256" key="2">
    <source>
        <dbReference type="ARBA" id="ARBA00009320"/>
    </source>
</evidence>
<proteinExistence type="inferred from homology"/>
<comment type="catalytic activity">
    <reaction evidence="11">
        <text>L-leucine + 2-oxoglutarate = 4-methyl-2-oxopentanoate + L-glutamate</text>
        <dbReference type="Rhea" id="RHEA:18321"/>
        <dbReference type="ChEBI" id="CHEBI:16810"/>
        <dbReference type="ChEBI" id="CHEBI:17865"/>
        <dbReference type="ChEBI" id="CHEBI:29985"/>
        <dbReference type="ChEBI" id="CHEBI:57427"/>
        <dbReference type="EC" id="2.6.1.42"/>
    </reaction>
</comment>
<reference evidence="12 13" key="1">
    <citation type="submission" date="2016-07" db="EMBL/GenBank/DDBJ databases">
        <title>Pervasive Adenine N6-methylation of Active Genes in Fungi.</title>
        <authorList>
            <consortium name="DOE Joint Genome Institute"/>
            <person name="Mondo S.J."/>
            <person name="Dannebaum R.O."/>
            <person name="Kuo R.C."/>
            <person name="Labutti K."/>
            <person name="Haridas S."/>
            <person name="Kuo A."/>
            <person name="Salamov A."/>
            <person name="Ahrendt S.R."/>
            <person name="Lipzen A."/>
            <person name="Sullivan W."/>
            <person name="Andreopoulos W.B."/>
            <person name="Clum A."/>
            <person name="Lindquist E."/>
            <person name="Daum C."/>
            <person name="Ramamoorthy G.K."/>
            <person name="Gryganskyi A."/>
            <person name="Culley D."/>
            <person name="Magnuson J.K."/>
            <person name="James T.Y."/>
            <person name="O'Malley M.A."/>
            <person name="Stajich J.E."/>
            <person name="Spatafora J.W."/>
            <person name="Visel A."/>
            <person name="Grigoriev I.V."/>
        </authorList>
    </citation>
    <scope>NUCLEOTIDE SEQUENCE [LARGE SCALE GENOMIC DNA]</scope>
    <source>
        <strain evidence="12 13">PL171</strain>
    </source>
</reference>
<dbReference type="NCBIfam" id="TIGR01123">
    <property type="entry name" value="ilvE_II"/>
    <property type="match status" value="1"/>
</dbReference>
<evidence type="ECO:0000256" key="3">
    <source>
        <dbReference type="ARBA" id="ARBA00022576"/>
    </source>
</evidence>
<dbReference type="GO" id="GO:0009098">
    <property type="term" value="P:L-leucine biosynthetic process"/>
    <property type="evidence" value="ECO:0007669"/>
    <property type="project" value="TreeGrafter"/>
</dbReference>
<evidence type="ECO:0000256" key="4">
    <source>
        <dbReference type="ARBA" id="ARBA00022605"/>
    </source>
</evidence>
<dbReference type="Gene3D" id="3.20.10.10">
    <property type="entry name" value="D-amino Acid Aminotransferase, subunit A, domain 2"/>
    <property type="match status" value="1"/>
</dbReference>
<dbReference type="Gene3D" id="3.30.470.10">
    <property type="match status" value="1"/>
</dbReference>
<evidence type="ECO:0000256" key="8">
    <source>
        <dbReference type="PIRSR" id="PIRSR006468-1"/>
    </source>
</evidence>
<comment type="similarity">
    <text evidence="2 9">Belongs to the class-IV pyridoxal-phosphate-dependent aminotransferase family.</text>
</comment>
<keyword evidence="3 11" id="KW-0032">Aminotransferase</keyword>
<dbReference type="AlphaFoldDB" id="A0A1Y2H414"/>
<evidence type="ECO:0000256" key="5">
    <source>
        <dbReference type="ARBA" id="ARBA00022679"/>
    </source>
</evidence>
<dbReference type="InterPro" id="IPR043132">
    <property type="entry name" value="BCAT-like_C"/>
</dbReference>
<evidence type="ECO:0000256" key="9">
    <source>
        <dbReference type="RuleBase" id="RU004106"/>
    </source>
</evidence>
<dbReference type="PIRSF" id="PIRSF006468">
    <property type="entry name" value="BCAT1"/>
    <property type="match status" value="1"/>
</dbReference>
<dbReference type="SUPFAM" id="SSF56752">
    <property type="entry name" value="D-aminoacid aminotransferase-like PLP-dependent enzymes"/>
    <property type="match status" value="1"/>
</dbReference>
<dbReference type="InterPro" id="IPR005786">
    <property type="entry name" value="B_amino_transII"/>
</dbReference>
<dbReference type="GO" id="GO:0005739">
    <property type="term" value="C:mitochondrion"/>
    <property type="evidence" value="ECO:0007669"/>
    <property type="project" value="TreeGrafter"/>
</dbReference>
<keyword evidence="4 11" id="KW-0028">Amino-acid biosynthesis</keyword>
<comment type="cofactor">
    <cofactor evidence="1 10">
        <name>pyridoxal 5'-phosphate</name>
        <dbReference type="ChEBI" id="CHEBI:597326"/>
    </cofactor>
</comment>
<dbReference type="InterPro" id="IPR033939">
    <property type="entry name" value="BCAT_family"/>
</dbReference>
<dbReference type="GO" id="GO:0052655">
    <property type="term" value="F:L-valine-2-oxoglutarate transaminase activity"/>
    <property type="evidence" value="ECO:0007669"/>
    <property type="project" value="RHEA"/>
</dbReference>
<dbReference type="Pfam" id="PF01063">
    <property type="entry name" value="Aminotran_4"/>
    <property type="match status" value="1"/>
</dbReference>
<evidence type="ECO:0000256" key="6">
    <source>
        <dbReference type="ARBA" id="ARBA00022898"/>
    </source>
</evidence>
<keyword evidence="5 11" id="KW-0808">Transferase</keyword>
<evidence type="ECO:0000256" key="10">
    <source>
        <dbReference type="RuleBase" id="RU004516"/>
    </source>
</evidence>
<dbReference type="OrthoDB" id="1732691at2759"/>
<dbReference type="STRING" id="765915.A0A1Y2H414"/>
<gene>
    <name evidence="12" type="ORF">BCR44DRAFT_58382</name>
</gene>
<evidence type="ECO:0000313" key="13">
    <source>
        <dbReference type="Proteomes" id="UP000193411"/>
    </source>
</evidence>
<sequence>MYRLQRTLATAANTLSTTAAATAAARTRCVPAASAVAAPRTIAPRAAHFASAASSPASLQNDISAKNLHITPTSSPKQMSPLKDLVFGREFSDHMLTVAWDAQSGWAAPEIQPYGPLHLDPSCTVFHYGMECFEGMKAYKDAKGNVRLFRPDMNMTRLARSCSRLALPQFNKQELVECIKKFVKTEQRWIPQEKGYSLYLRPTVIGTQPTLGVGPSSKALLFVIASPVGPYFKTGFTAVSLLAQSSYVRAWPGGTGDAKVGGNYAPTIMPQVNANARGFQQVLWLYGANDELTEVGTMNCFVFWTNEKGQKELVTPPLDGTILPGVTRDSILQLTRGWGEFQVSERKIYMKEVLAASEQGRLHEMFGAGTACIVSPIKQVHYKGKDIVVPLDPKDPKGQAGPLTKRLNETILGIQYGEIPHEWSVVVD</sequence>
<evidence type="ECO:0000256" key="7">
    <source>
        <dbReference type="ARBA" id="ARBA00023304"/>
    </source>
</evidence>
<evidence type="ECO:0000256" key="1">
    <source>
        <dbReference type="ARBA" id="ARBA00001933"/>
    </source>
</evidence>
<accession>A0A1Y2H414</accession>
<dbReference type="GO" id="GO:0009099">
    <property type="term" value="P:L-valine biosynthetic process"/>
    <property type="evidence" value="ECO:0007669"/>
    <property type="project" value="TreeGrafter"/>
</dbReference>
<dbReference type="InterPro" id="IPR043131">
    <property type="entry name" value="BCAT-like_N"/>
</dbReference>
<feature type="modified residue" description="N6-(pyridoxal phosphate)lysine" evidence="8">
    <location>
        <position position="259"/>
    </location>
</feature>
<keyword evidence="13" id="KW-1185">Reference proteome</keyword>
<dbReference type="InterPro" id="IPR018300">
    <property type="entry name" value="Aminotrans_IV_CS"/>
</dbReference>
<evidence type="ECO:0000256" key="11">
    <source>
        <dbReference type="RuleBase" id="RU004517"/>
    </source>
</evidence>
<comment type="catalytic activity">
    <reaction evidence="11">
        <text>L-isoleucine + 2-oxoglutarate = (S)-3-methyl-2-oxopentanoate + L-glutamate</text>
        <dbReference type="Rhea" id="RHEA:24801"/>
        <dbReference type="ChEBI" id="CHEBI:16810"/>
        <dbReference type="ChEBI" id="CHEBI:29985"/>
        <dbReference type="ChEBI" id="CHEBI:35146"/>
        <dbReference type="ChEBI" id="CHEBI:58045"/>
        <dbReference type="EC" id="2.6.1.42"/>
    </reaction>
</comment>
<dbReference type="Proteomes" id="UP000193411">
    <property type="component" value="Unassembled WGS sequence"/>
</dbReference>
<dbReference type="NCBIfam" id="NF009897">
    <property type="entry name" value="PRK13357.1"/>
    <property type="match status" value="1"/>
</dbReference>
<protein>
    <recommendedName>
        <fullName evidence="11">Branched-chain-amino-acid aminotransferase</fullName>
        <ecNumber evidence="11">2.6.1.42</ecNumber>
    </recommendedName>
</protein>
<evidence type="ECO:0000313" key="12">
    <source>
        <dbReference type="EMBL" id="ORZ29255.1"/>
    </source>
</evidence>
<keyword evidence="6 10" id="KW-0663">Pyridoxal phosphate</keyword>
<name>A0A1Y2H414_9FUNG</name>
<dbReference type="InterPro" id="IPR036038">
    <property type="entry name" value="Aminotransferase-like"/>
</dbReference>
<comment type="catalytic activity">
    <reaction evidence="11">
        <text>L-valine + 2-oxoglutarate = 3-methyl-2-oxobutanoate + L-glutamate</text>
        <dbReference type="Rhea" id="RHEA:24813"/>
        <dbReference type="ChEBI" id="CHEBI:11851"/>
        <dbReference type="ChEBI" id="CHEBI:16810"/>
        <dbReference type="ChEBI" id="CHEBI:29985"/>
        <dbReference type="ChEBI" id="CHEBI:57762"/>
        <dbReference type="EC" id="2.6.1.42"/>
    </reaction>
</comment>
<dbReference type="InterPro" id="IPR001544">
    <property type="entry name" value="Aminotrans_IV"/>
</dbReference>
<dbReference type="EMBL" id="MCFL01000259">
    <property type="protein sequence ID" value="ORZ29255.1"/>
    <property type="molecule type" value="Genomic_DNA"/>
</dbReference>
<dbReference type="FunFam" id="3.30.470.10:FF:000005">
    <property type="entry name" value="Branched-chain-amino-acid aminotransferase"/>
    <property type="match status" value="1"/>
</dbReference>
<dbReference type="PROSITE" id="PS00770">
    <property type="entry name" value="AA_TRANSFER_CLASS_4"/>
    <property type="match status" value="1"/>
</dbReference>
<dbReference type="PANTHER" id="PTHR11825:SF44">
    <property type="entry name" value="BRANCHED-CHAIN-AMINO-ACID AMINOTRANSFERASE"/>
    <property type="match status" value="1"/>
</dbReference>
<dbReference type="CDD" id="cd01557">
    <property type="entry name" value="BCAT_beta_family"/>
    <property type="match status" value="1"/>
</dbReference>
<dbReference type="FunFam" id="3.20.10.10:FF:000004">
    <property type="entry name" value="Branched-chain-amino-acid aminotransferase"/>
    <property type="match status" value="1"/>
</dbReference>
<dbReference type="GO" id="GO:0052656">
    <property type="term" value="F:L-isoleucine-2-oxoglutarate transaminase activity"/>
    <property type="evidence" value="ECO:0007669"/>
    <property type="project" value="RHEA"/>
</dbReference>
<organism evidence="12 13">
    <name type="scientific">Catenaria anguillulae PL171</name>
    <dbReference type="NCBI Taxonomy" id="765915"/>
    <lineage>
        <taxon>Eukaryota</taxon>
        <taxon>Fungi</taxon>
        <taxon>Fungi incertae sedis</taxon>
        <taxon>Blastocladiomycota</taxon>
        <taxon>Blastocladiomycetes</taxon>
        <taxon>Blastocladiales</taxon>
        <taxon>Catenariaceae</taxon>
        <taxon>Catenaria</taxon>
    </lineage>
</organism>